<gene>
    <name evidence="1" type="ORF">JF886_03100</name>
</gene>
<dbReference type="RefSeq" id="WP_337309510.1">
    <property type="nucleotide sequence ID" value="NZ_JAEKNS010000038.1"/>
</dbReference>
<name>A0A934N2N8_9BACT</name>
<protein>
    <submittedName>
        <fullName evidence="1">Uncharacterized protein</fullName>
    </submittedName>
</protein>
<dbReference type="AlphaFoldDB" id="A0A934N2N8"/>
<evidence type="ECO:0000313" key="1">
    <source>
        <dbReference type="EMBL" id="MBJ7593841.1"/>
    </source>
</evidence>
<reference evidence="1 2" key="1">
    <citation type="submission" date="2020-10" db="EMBL/GenBank/DDBJ databases">
        <title>Ca. Dormibacterota MAGs.</title>
        <authorList>
            <person name="Montgomery K."/>
        </authorList>
    </citation>
    <scope>NUCLEOTIDE SEQUENCE [LARGE SCALE GENOMIC DNA]</scope>
    <source>
        <strain evidence="1">SC8812_S17_18</strain>
    </source>
</reference>
<proteinExistence type="predicted"/>
<sequence length="128" mass="14315">MPVATDDAHDLVSAARDLVRIESPATVGLWARGAALLTRQALEAALDQLWELRAPGMRDTTCRCQLLCLGDFLHDRELAGRVSVVWDGLSRACHVRVYELAPTVDELQLWMDCAWELADAVERECARR</sequence>
<comment type="caution">
    <text evidence="1">The sequence shown here is derived from an EMBL/GenBank/DDBJ whole genome shotgun (WGS) entry which is preliminary data.</text>
</comment>
<dbReference type="EMBL" id="JAEKNS010000038">
    <property type="protein sequence ID" value="MBJ7593841.1"/>
    <property type="molecule type" value="Genomic_DNA"/>
</dbReference>
<dbReference type="Proteomes" id="UP000606991">
    <property type="component" value="Unassembled WGS sequence"/>
</dbReference>
<accession>A0A934N2N8</accession>
<evidence type="ECO:0000313" key="2">
    <source>
        <dbReference type="Proteomes" id="UP000606991"/>
    </source>
</evidence>
<organism evidence="1 2">
    <name type="scientific">Candidatus Aeolococcus gillhamiae</name>
    <dbReference type="NCBI Taxonomy" id="3127015"/>
    <lineage>
        <taxon>Bacteria</taxon>
        <taxon>Bacillati</taxon>
        <taxon>Candidatus Dormiibacterota</taxon>
        <taxon>Candidatus Dormibacteria</taxon>
        <taxon>Candidatus Aeolococcales</taxon>
        <taxon>Candidatus Aeolococcaceae</taxon>
        <taxon>Candidatus Aeolococcus</taxon>
    </lineage>
</organism>